<evidence type="ECO:0000256" key="1">
    <source>
        <dbReference type="SAM" id="Phobius"/>
    </source>
</evidence>
<dbReference type="GO" id="GO:0008237">
    <property type="term" value="F:metallopeptidase activity"/>
    <property type="evidence" value="ECO:0007669"/>
    <property type="project" value="UniProtKB-KW"/>
</dbReference>
<feature type="domain" description="CAAX prenyl protease 2/Lysostaphin resistance protein A-like" evidence="2">
    <location>
        <begin position="132"/>
        <end position="232"/>
    </location>
</feature>
<feature type="transmembrane region" description="Helical" evidence="1">
    <location>
        <begin position="98"/>
        <end position="121"/>
    </location>
</feature>
<dbReference type="GO" id="GO:0004175">
    <property type="term" value="F:endopeptidase activity"/>
    <property type="evidence" value="ECO:0007669"/>
    <property type="project" value="UniProtKB-ARBA"/>
</dbReference>
<accession>A0A7X1FZY4</accession>
<gene>
    <name evidence="3" type="ORF">H7F53_13115</name>
</gene>
<dbReference type="InterPro" id="IPR003675">
    <property type="entry name" value="Rce1/LyrA-like_dom"/>
</dbReference>
<comment type="caution">
    <text evidence="3">The sequence shown here is derived from an EMBL/GenBank/DDBJ whole genome shotgun (WGS) entry which is preliminary data.</text>
</comment>
<dbReference type="RefSeq" id="WP_185679954.1">
    <property type="nucleotide sequence ID" value="NZ_JACLAX010000014.1"/>
</dbReference>
<dbReference type="NCBIfam" id="NF047635">
    <property type="entry name" value="CPBP_Sphingo"/>
    <property type="match status" value="1"/>
</dbReference>
<evidence type="ECO:0000313" key="4">
    <source>
        <dbReference type="Proteomes" id="UP000551327"/>
    </source>
</evidence>
<keyword evidence="1" id="KW-1133">Transmembrane helix</keyword>
<evidence type="ECO:0000313" key="3">
    <source>
        <dbReference type="EMBL" id="MBC2670088.1"/>
    </source>
</evidence>
<proteinExistence type="predicted"/>
<sequence>MNGLIGLAGVIGILLGAGLVVGLGNRAAFSPRWLLISALLVTLNDALLTNAYRLLPNMLGGTWNWQGKLLALGASLAIAAMPAFGWRRTGLTLSQARGSWRPALAVGLLYAALFVAKALAFPGDKPDGETLAFQLTLPGLEEEVFYRGVLLLALDRAFTGRVTWLGVEWGWGSVLSCLLFGLAHAFGFSHGTFTFDPLTMALTGGPAFLAVWLRLRTGSLALPVVLHNLGNALP</sequence>
<keyword evidence="1" id="KW-0472">Membrane</keyword>
<name>A0A7X1FZY4_9SPHN</name>
<dbReference type="GO" id="GO:0080120">
    <property type="term" value="P:CAAX-box protein maturation"/>
    <property type="evidence" value="ECO:0007669"/>
    <property type="project" value="UniProtKB-ARBA"/>
</dbReference>
<organism evidence="3 4">
    <name type="scientific">Novosphingobium piscinae</name>
    <dbReference type="NCBI Taxonomy" id="1507448"/>
    <lineage>
        <taxon>Bacteria</taxon>
        <taxon>Pseudomonadati</taxon>
        <taxon>Pseudomonadota</taxon>
        <taxon>Alphaproteobacteria</taxon>
        <taxon>Sphingomonadales</taxon>
        <taxon>Sphingomonadaceae</taxon>
        <taxon>Novosphingobium</taxon>
    </lineage>
</organism>
<keyword evidence="3" id="KW-0645">Protease</keyword>
<dbReference type="GO" id="GO:0006508">
    <property type="term" value="P:proteolysis"/>
    <property type="evidence" value="ECO:0007669"/>
    <property type="project" value="UniProtKB-KW"/>
</dbReference>
<feature type="transmembrane region" description="Helical" evidence="1">
    <location>
        <begin position="67"/>
        <end position="86"/>
    </location>
</feature>
<dbReference type="EMBL" id="JACLAX010000014">
    <property type="protein sequence ID" value="MBC2670088.1"/>
    <property type="molecule type" value="Genomic_DNA"/>
</dbReference>
<feature type="transmembrane region" description="Helical" evidence="1">
    <location>
        <begin position="6"/>
        <end position="24"/>
    </location>
</feature>
<dbReference type="AlphaFoldDB" id="A0A7X1FZY4"/>
<feature type="transmembrane region" description="Helical" evidence="1">
    <location>
        <begin position="169"/>
        <end position="186"/>
    </location>
</feature>
<feature type="transmembrane region" description="Helical" evidence="1">
    <location>
        <begin position="33"/>
        <end position="55"/>
    </location>
</feature>
<protein>
    <submittedName>
        <fullName evidence="3">CPBP family intramembrane metalloprotease</fullName>
    </submittedName>
</protein>
<dbReference type="Pfam" id="PF02517">
    <property type="entry name" value="Rce1-like"/>
    <property type="match status" value="1"/>
</dbReference>
<evidence type="ECO:0000259" key="2">
    <source>
        <dbReference type="Pfam" id="PF02517"/>
    </source>
</evidence>
<keyword evidence="1" id="KW-0812">Transmembrane</keyword>
<reference evidence="3 4" key="1">
    <citation type="submission" date="2020-08" db="EMBL/GenBank/DDBJ databases">
        <title>The genome sequence of type strain Novosphingobium piscinae KCTC 42194.</title>
        <authorList>
            <person name="Liu Y."/>
        </authorList>
    </citation>
    <scope>NUCLEOTIDE SEQUENCE [LARGE SCALE GENOMIC DNA]</scope>
    <source>
        <strain evidence="3 4">KCTC 42194</strain>
    </source>
</reference>
<keyword evidence="3" id="KW-0378">Hydrolase</keyword>
<keyword evidence="3" id="KW-0482">Metalloprotease</keyword>
<keyword evidence="4" id="KW-1185">Reference proteome</keyword>
<dbReference type="Proteomes" id="UP000551327">
    <property type="component" value="Unassembled WGS sequence"/>
</dbReference>